<dbReference type="RefSeq" id="XP_033455025.1">
    <property type="nucleotide sequence ID" value="XM_033599094.1"/>
</dbReference>
<keyword evidence="1" id="KW-1185">Reference proteome</keyword>
<sequence length="78" mass="8630">MVCVARAAHELLAVYICLFGPKVGCDRSRSIGACYIHSIQICVPPQELLSFLSSVVDWYFCFAGWGGRGKSFTRVWVG</sequence>
<dbReference type="GeneID" id="54356893"/>
<organism evidence="2">
    <name type="scientific">Dissoconium aciculare CBS 342.82</name>
    <dbReference type="NCBI Taxonomy" id="1314786"/>
    <lineage>
        <taxon>Eukaryota</taxon>
        <taxon>Fungi</taxon>
        <taxon>Dikarya</taxon>
        <taxon>Ascomycota</taxon>
        <taxon>Pezizomycotina</taxon>
        <taxon>Dothideomycetes</taxon>
        <taxon>Dothideomycetidae</taxon>
        <taxon>Mycosphaerellales</taxon>
        <taxon>Dissoconiaceae</taxon>
        <taxon>Dissoconium</taxon>
    </lineage>
</organism>
<dbReference type="Proteomes" id="UP000504637">
    <property type="component" value="Unplaced"/>
</dbReference>
<evidence type="ECO:0000313" key="2">
    <source>
        <dbReference type="RefSeq" id="XP_033455025.1"/>
    </source>
</evidence>
<name>A0A6J3LRT3_9PEZI</name>
<reference evidence="2" key="2">
    <citation type="submission" date="2020-04" db="EMBL/GenBank/DDBJ databases">
        <authorList>
            <consortium name="NCBI Genome Project"/>
        </authorList>
    </citation>
    <scope>NUCLEOTIDE SEQUENCE</scope>
    <source>
        <strain evidence="2">CBS 342.82</strain>
    </source>
</reference>
<dbReference type="AlphaFoldDB" id="A0A6J3LRT3"/>
<protein>
    <submittedName>
        <fullName evidence="2">Uncharacterized protein</fullName>
    </submittedName>
</protein>
<proteinExistence type="predicted"/>
<accession>A0A6J3LRT3</accession>
<reference evidence="2" key="3">
    <citation type="submission" date="2025-08" db="UniProtKB">
        <authorList>
            <consortium name="RefSeq"/>
        </authorList>
    </citation>
    <scope>IDENTIFICATION</scope>
    <source>
        <strain evidence="2">CBS 342.82</strain>
    </source>
</reference>
<evidence type="ECO:0000313" key="1">
    <source>
        <dbReference type="Proteomes" id="UP000504637"/>
    </source>
</evidence>
<reference evidence="2" key="1">
    <citation type="submission" date="2020-01" db="EMBL/GenBank/DDBJ databases">
        <authorList>
            <consortium name="DOE Joint Genome Institute"/>
            <person name="Haridas S."/>
            <person name="Albert R."/>
            <person name="Binder M."/>
            <person name="Bloem J."/>
            <person name="Labutti K."/>
            <person name="Salamov A."/>
            <person name="Andreopoulos B."/>
            <person name="Baker S.E."/>
            <person name="Barry K."/>
            <person name="Bills G."/>
            <person name="Bluhm B.H."/>
            <person name="Cannon C."/>
            <person name="Castanera R."/>
            <person name="Culley D.E."/>
            <person name="Daum C."/>
            <person name="Ezra D."/>
            <person name="Gonzalez J.B."/>
            <person name="Henrissat B."/>
            <person name="Kuo A."/>
            <person name="Liang C."/>
            <person name="Lipzen A."/>
            <person name="Lutzoni F."/>
            <person name="Magnuson J."/>
            <person name="Mondo S."/>
            <person name="Nolan M."/>
            <person name="Ohm R."/>
            <person name="Pangilinan J."/>
            <person name="Park H.-J."/>
            <person name="Ramirez L."/>
            <person name="Alfaro M."/>
            <person name="Sun H."/>
            <person name="Tritt A."/>
            <person name="Yoshinaga Y."/>
            <person name="Zwiers L.-H."/>
            <person name="Turgeon B.G."/>
            <person name="Goodwin S.B."/>
            <person name="Spatafora J.W."/>
            <person name="Crous P.W."/>
            <person name="Grigoriev I.V."/>
        </authorList>
    </citation>
    <scope>NUCLEOTIDE SEQUENCE</scope>
    <source>
        <strain evidence="2">CBS 342.82</strain>
    </source>
</reference>
<gene>
    <name evidence="2" type="ORF">K489DRAFT_136847</name>
</gene>